<feature type="compositionally biased region" description="Basic residues" evidence="1">
    <location>
        <begin position="165"/>
        <end position="175"/>
    </location>
</feature>
<dbReference type="Proteomes" id="UP001498398">
    <property type="component" value="Unassembled WGS sequence"/>
</dbReference>
<sequence length="533" mass="58866">MIVLNISKSVTTKSPSSASSINPSLPDSSSPSPSQSRSLVAVPLPLSSRSSPLSSPPSSQSSPAPQPEFLYRANSTTPVKRKTRSPVAVPSHHLPPSNCSSPLSSPPSSRSSSPAPPQPGFIYGSNESTTTPVKRKTRRSKKKKGSRPVSTPTERPTQRSDTAKAHRRRQKKRKLQQQAPDHIPQTCSNTLVRVLVEGKPIKVEWDSQPAMSNSSGYIGKDGVTGGSKVWKLEDLIGKDSSFKFKLIRWDGRVSMPLIDSAGRVFAVLVGYPPKDQTWESVHKAAADLLQKYAADVVMESNDPSRRGVTIYISVGYSFGGGQKFPKLFNQEPSNQAILDELLSSECFQRISGHVSSAFSTWAPKLHRLYAETIAEYQTEDPSFSKNFPGTAFMAATFNFDQQTETVEHLDYFNYIFGWCGITSLGSFDYTKEGHLILWDLKLVIEFPPGTSILIPSCYLRHSNTAVGQDKTRYSFTEYSAGGLFRYSDDGLRTRVSMSDSERKQREKEARARVVEGVDLYSTLDELLDTVKYS</sequence>
<comment type="caution">
    <text evidence="2">The sequence shown here is derived from an EMBL/GenBank/DDBJ whole genome shotgun (WGS) entry which is preliminary data.</text>
</comment>
<gene>
    <name evidence="2" type="ORF">VKT23_019224</name>
</gene>
<evidence type="ECO:0000313" key="3">
    <source>
        <dbReference type="Proteomes" id="UP001498398"/>
    </source>
</evidence>
<protein>
    <submittedName>
        <fullName evidence="2">Uncharacterized protein</fullName>
    </submittedName>
</protein>
<feature type="compositionally biased region" description="Low complexity" evidence="1">
    <location>
        <begin position="90"/>
        <end position="113"/>
    </location>
</feature>
<feature type="region of interest" description="Disordered" evidence="1">
    <location>
        <begin position="1"/>
        <end position="186"/>
    </location>
</feature>
<organism evidence="2 3">
    <name type="scientific">Marasmiellus scandens</name>
    <dbReference type="NCBI Taxonomy" id="2682957"/>
    <lineage>
        <taxon>Eukaryota</taxon>
        <taxon>Fungi</taxon>
        <taxon>Dikarya</taxon>
        <taxon>Basidiomycota</taxon>
        <taxon>Agaricomycotina</taxon>
        <taxon>Agaricomycetes</taxon>
        <taxon>Agaricomycetidae</taxon>
        <taxon>Agaricales</taxon>
        <taxon>Marasmiineae</taxon>
        <taxon>Omphalotaceae</taxon>
        <taxon>Marasmiellus</taxon>
    </lineage>
</organism>
<dbReference type="Gene3D" id="3.60.130.30">
    <property type="match status" value="1"/>
</dbReference>
<proteinExistence type="predicted"/>
<feature type="compositionally biased region" description="Basic residues" evidence="1">
    <location>
        <begin position="133"/>
        <end position="146"/>
    </location>
</feature>
<feature type="compositionally biased region" description="Low complexity" evidence="1">
    <location>
        <begin position="7"/>
        <end position="63"/>
    </location>
</feature>
<evidence type="ECO:0000313" key="2">
    <source>
        <dbReference type="EMBL" id="KAK7436260.1"/>
    </source>
</evidence>
<accession>A0ABR1IRD0</accession>
<keyword evidence="3" id="KW-1185">Reference proteome</keyword>
<name>A0ABR1IRD0_9AGAR</name>
<reference evidence="2 3" key="1">
    <citation type="submission" date="2024-01" db="EMBL/GenBank/DDBJ databases">
        <title>A draft genome for the cacao thread blight pathogen Marasmiellus scandens.</title>
        <authorList>
            <person name="Baruah I.K."/>
            <person name="Leung J."/>
            <person name="Bukari Y."/>
            <person name="Amoako-Attah I."/>
            <person name="Meinhardt L.W."/>
            <person name="Bailey B.A."/>
            <person name="Cohen S.P."/>
        </authorList>
    </citation>
    <scope>NUCLEOTIDE SEQUENCE [LARGE SCALE GENOMIC DNA]</scope>
    <source>
        <strain evidence="2 3">GH-19</strain>
    </source>
</reference>
<dbReference type="EMBL" id="JBANRG010000096">
    <property type="protein sequence ID" value="KAK7436260.1"/>
    <property type="molecule type" value="Genomic_DNA"/>
</dbReference>
<evidence type="ECO:0000256" key="1">
    <source>
        <dbReference type="SAM" id="MobiDB-lite"/>
    </source>
</evidence>